<keyword evidence="5 7" id="KW-0472">Membrane</keyword>
<keyword evidence="10" id="KW-1185">Reference proteome</keyword>
<dbReference type="Proteomes" id="UP000009881">
    <property type="component" value="Unassembled WGS sequence"/>
</dbReference>
<reference evidence="9 10" key="1">
    <citation type="journal article" date="2013" name="Genome Announc.">
        <title>Draft Genome Sequence of an Alphaproteobacterium, Caenispirillum salinarum AK4(T), Isolated from a Solar Saltern.</title>
        <authorList>
            <person name="Khatri I."/>
            <person name="Singh A."/>
            <person name="Korpole S."/>
            <person name="Pinnaka A.K."/>
            <person name="Subramanian S."/>
        </authorList>
    </citation>
    <scope>NUCLEOTIDE SEQUENCE [LARGE SCALE GENOMIC DNA]</scope>
    <source>
        <strain evidence="9 10">AK4</strain>
    </source>
</reference>
<feature type="transmembrane region" description="Helical" evidence="7">
    <location>
        <begin position="68"/>
        <end position="89"/>
    </location>
</feature>
<feature type="transmembrane region" description="Helical" evidence="7">
    <location>
        <begin position="150"/>
        <end position="174"/>
    </location>
</feature>
<dbReference type="RefSeq" id="WP_009541020.1">
    <property type="nucleotide sequence ID" value="NZ_ANHY01000012.1"/>
</dbReference>
<evidence type="ECO:0000313" key="10">
    <source>
        <dbReference type="Proteomes" id="UP000009881"/>
    </source>
</evidence>
<dbReference type="GO" id="GO:0004129">
    <property type="term" value="F:cytochrome-c oxidase activity"/>
    <property type="evidence" value="ECO:0007669"/>
    <property type="project" value="InterPro"/>
</dbReference>
<dbReference type="AlphaFoldDB" id="K9GXN6"/>
<comment type="subcellular location">
    <subcellularLocation>
        <location evidence="6">Cell membrane</location>
        <topology evidence="6">Multi-pass membrane protein</topology>
    </subcellularLocation>
    <subcellularLocation>
        <location evidence="1">Membrane</location>
        <topology evidence="1">Multi-pass membrane protein</topology>
    </subcellularLocation>
</comment>
<dbReference type="PANTHER" id="PTHR11403">
    <property type="entry name" value="CYTOCHROME C OXIDASE SUBUNIT III"/>
    <property type="match status" value="1"/>
</dbReference>
<dbReference type="SUPFAM" id="SSF81452">
    <property type="entry name" value="Cytochrome c oxidase subunit III-like"/>
    <property type="match status" value="1"/>
</dbReference>
<dbReference type="eggNOG" id="COG1845">
    <property type="taxonomic scope" value="Bacteria"/>
</dbReference>
<dbReference type="PATRIC" id="fig|1238182.3.peg.2576"/>
<accession>K9GXN6</accession>
<dbReference type="InterPro" id="IPR000298">
    <property type="entry name" value="Cyt_c_oxidase-like_su3"/>
</dbReference>
<keyword evidence="3 6" id="KW-0812">Transmembrane</keyword>
<comment type="caution">
    <text evidence="9">The sequence shown here is derived from an EMBL/GenBank/DDBJ whole genome shotgun (WGS) entry which is preliminary data.</text>
</comment>
<comment type="similarity">
    <text evidence="2 6">Belongs to the cytochrome c oxidase subunit 3 family.</text>
</comment>
<dbReference type="InterPro" id="IPR035973">
    <property type="entry name" value="Cyt_c_oxidase_su3-like_sf"/>
</dbReference>
<dbReference type="OrthoDB" id="9810850at2"/>
<dbReference type="InterPro" id="IPR013833">
    <property type="entry name" value="Cyt_c_oxidase_su3_a-hlx"/>
</dbReference>
<evidence type="ECO:0000256" key="5">
    <source>
        <dbReference type="ARBA" id="ARBA00023136"/>
    </source>
</evidence>
<dbReference type="STRING" id="1238182.C882_0361"/>
<dbReference type="GO" id="GO:0019646">
    <property type="term" value="P:aerobic electron transport chain"/>
    <property type="evidence" value="ECO:0007669"/>
    <property type="project" value="InterPro"/>
</dbReference>
<protein>
    <submittedName>
        <fullName evidence="9">Cytochrome c oxidase polypeptide III</fullName>
    </submittedName>
</protein>
<name>K9GXN6_9PROT</name>
<feature type="transmembrane region" description="Helical" evidence="7">
    <location>
        <begin position="27"/>
        <end position="48"/>
    </location>
</feature>
<dbReference type="PROSITE" id="PS50253">
    <property type="entry name" value="COX3"/>
    <property type="match status" value="1"/>
</dbReference>
<evidence type="ECO:0000256" key="2">
    <source>
        <dbReference type="ARBA" id="ARBA00010581"/>
    </source>
</evidence>
<evidence type="ECO:0000256" key="3">
    <source>
        <dbReference type="ARBA" id="ARBA00022692"/>
    </source>
</evidence>
<evidence type="ECO:0000256" key="4">
    <source>
        <dbReference type="ARBA" id="ARBA00022989"/>
    </source>
</evidence>
<evidence type="ECO:0000313" key="9">
    <source>
        <dbReference type="EMBL" id="EKV29539.1"/>
    </source>
</evidence>
<dbReference type="EMBL" id="ANHY01000012">
    <property type="protein sequence ID" value="EKV29539.1"/>
    <property type="molecule type" value="Genomic_DNA"/>
</dbReference>
<sequence length="216" mass="23776">MDDSLDHQPPHGHHFTSAGQERRADLLGLWLFIATEVMMFGALFMAVIVYRSTLPDAVREGAHHLNLWIGGLNTAVLLTSSMTIALAVVEARRGRSGRTAALLAATAALGGAFLGIKAYEYAKEYREGLIPGIGPAFPSDDRAVELFFNIYFTATGLHAVHLIIGVGAVLLLAFRVRRGTTRLPERRISVESLGLYWHFVDIVWVFLYPALYLVGR</sequence>
<feature type="transmembrane region" description="Helical" evidence="7">
    <location>
        <begin position="101"/>
        <end position="119"/>
    </location>
</feature>
<dbReference type="InterPro" id="IPR024791">
    <property type="entry name" value="Cyt_c/ubiquinol_Oxase_su3"/>
</dbReference>
<keyword evidence="4 7" id="KW-1133">Transmembrane helix</keyword>
<dbReference type="Pfam" id="PF00510">
    <property type="entry name" value="COX3"/>
    <property type="match status" value="1"/>
</dbReference>
<organism evidence="9 10">
    <name type="scientific">Caenispirillum salinarum AK4</name>
    <dbReference type="NCBI Taxonomy" id="1238182"/>
    <lineage>
        <taxon>Bacteria</taxon>
        <taxon>Pseudomonadati</taxon>
        <taxon>Pseudomonadota</taxon>
        <taxon>Alphaproteobacteria</taxon>
        <taxon>Rhodospirillales</taxon>
        <taxon>Novispirillaceae</taxon>
        <taxon>Caenispirillum</taxon>
    </lineage>
</organism>
<evidence type="ECO:0000256" key="1">
    <source>
        <dbReference type="ARBA" id="ARBA00004141"/>
    </source>
</evidence>
<feature type="transmembrane region" description="Helical" evidence="7">
    <location>
        <begin position="195"/>
        <end position="214"/>
    </location>
</feature>
<dbReference type="PANTHER" id="PTHR11403:SF6">
    <property type="entry name" value="NITRIC OXIDE REDUCTASE SUBUNIT E"/>
    <property type="match status" value="1"/>
</dbReference>
<proteinExistence type="inferred from homology"/>
<gene>
    <name evidence="9" type="ORF">C882_0361</name>
</gene>
<evidence type="ECO:0000256" key="7">
    <source>
        <dbReference type="SAM" id="Phobius"/>
    </source>
</evidence>
<dbReference type="Gene3D" id="1.20.120.80">
    <property type="entry name" value="Cytochrome c oxidase, subunit III, four-helix bundle"/>
    <property type="match status" value="1"/>
</dbReference>
<evidence type="ECO:0000259" key="8">
    <source>
        <dbReference type="PROSITE" id="PS50253"/>
    </source>
</evidence>
<feature type="domain" description="Heme-copper oxidase subunit III family profile" evidence="8">
    <location>
        <begin position="27"/>
        <end position="216"/>
    </location>
</feature>
<dbReference type="GO" id="GO:0005886">
    <property type="term" value="C:plasma membrane"/>
    <property type="evidence" value="ECO:0007669"/>
    <property type="project" value="UniProtKB-SubCell"/>
</dbReference>
<evidence type="ECO:0000256" key="6">
    <source>
        <dbReference type="RuleBase" id="RU003376"/>
    </source>
</evidence>